<organism evidence="1 2">
    <name type="scientific">Corallococcus exercitus</name>
    <dbReference type="NCBI Taxonomy" id="2316736"/>
    <lineage>
        <taxon>Bacteria</taxon>
        <taxon>Pseudomonadati</taxon>
        <taxon>Myxococcota</taxon>
        <taxon>Myxococcia</taxon>
        <taxon>Myxococcales</taxon>
        <taxon>Cystobacterineae</taxon>
        <taxon>Myxococcaceae</taxon>
        <taxon>Corallococcus</taxon>
    </lineage>
</organism>
<sequence>MAEQRAAFLQLWVDGQPMTDARSRVSRLEVDERTDDASSFHLSLDMAPTDAGDWDALADGRFALLKRITISFGLGLPDSEAPDVQEVVFDGYITAVEPYFGPSRVPDSSLEVYGLDASCLMHLEERTRSFSGLSDAGIVRQLYGEYGFALDVQETAPVRDPDRAVVLQRGTDASLIRWLARRNGYEAFVERKQGPVGAGANAAPECVGHFHLPRPDGPKQPDLSLIPRSTPSVIELKARWESHRPTELRGEHIDERTRRIRSSTVTAPRFPRMGSTSRADILQARMAAVLPKRPQTKAVGLQFVDVPHDVPEVENLAWADYREADWLAEASGTVQGLRYERILRARRPVGLVGAGKLMDGTWYVRGARHRWVWAEALARYEVDVDLARDALNGVA</sequence>
<dbReference type="RefSeq" id="WP_120526656.1">
    <property type="nucleotide sequence ID" value="NZ_JABFJV010000071.1"/>
</dbReference>
<evidence type="ECO:0008006" key="3">
    <source>
        <dbReference type="Google" id="ProtNLM"/>
    </source>
</evidence>
<gene>
    <name evidence="1" type="ORF">HMI49_14870</name>
</gene>
<dbReference type="EMBL" id="JABFJV010000071">
    <property type="protein sequence ID" value="NOK34481.1"/>
    <property type="molecule type" value="Genomic_DNA"/>
</dbReference>
<dbReference type="Proteomes" id="UP000563426">
    <property type="component" value="Unassembled WGS sequence"/>
</dbReference>
<keyword evidence="2" id="KW-1185">Reference proteome</keyword>
<evidence type="ECO:0000313" key="1">
    <source>
        <dbReference type="EMBL" id="NOK34481.1"/>
    </source>
</evidence>
<dbReference type="SUPFAM" id="SSF69279">
    <property type="entry name" value="Phage tail proteins"/>
    <property type="match status" value="1"/>
</dbReference>
<comment type="caution">
    <text evidence="1">The sequence shown here is derived from an EMBL/GenBank/DDBJ whole genome shotgun (WGS) entry which is preliminary data.</text>
</comment>
<proteinExistence type="predicted"/>
<dbReference type="OrthoDB" id="262740at2"/>
<evidence type="ECO:0000313" key="2">
    <source>
        <dbReference type="Proteomes" id="UP000563426"/>
    </source>
</evidence>
<accession>A0A3A8I8T7</accession>
<reference evidence="1 2" key="1">
    <citation type="submission" date="2020-05" db="EMBL/GenBank/DDBJ databases">
        <authorList>
            <person name="Whitworth D."/>
        </authorList>
    </citation>
    <scope>NUCLEOTIDE SEQUENCE [LARGE SCALE GENOMIC DNA]</scope>
    <source>
        <strain evidence="1 2">AB043B</strain>
    </source>
</reference>
<protein>
    <recommendedName>
        <fullName evidence="3">Phage late control D family protein</fullName>
    </recommendedName>
</protein>
<name>A0A3A8I8T7_9BACT</name>
<dbReference type="AlphaFoldDB" id="A0A3A8I8T7"/>